<evidence type="ECO:0000313" key="1">
    <source>
        <dbReference type="EMBL" id="MDO7253464.1"/>
    </source>
</evidence>
<dbReference type="EMBL" id="JAUPEV010000009">
    <property type="protein sequence ID" value="MDO7253464.1"/>
    <property type="molecule type" value="Genomic_DNA"/>
</dbReference>
<reference evidence="1" key="2">
    <citation type="submission" date="2023-07" db="EMBL/GenBank/DDBJ databases">
        <authorList>
            <person name="Aydin F."/>
            <person name="Tarhane S."/>
            <person name="Saticioglu I.B."/>
            <person name="Karakaya E."/>
            <person name="Abay S."/>
            <person name="Guran O."/>
            <person name="Bozkurt E."/>
            <person name="Uzum N."/>
            <person name="Olgun K."/>
            <person name="Jablonski D."/>
        </authorList>
    </citation>
    <scope>NUCLEOTIDE SEQUENCE</scope>
    <source>
        <strain evidence="1">Faydin-H75</strain>
    </source>
</reference>
<sequence>MKKYLGFGVVGNFANHLEQAGESNDFADITGEDKDAPKGIFPFYIPDSASVLGRYCINNQAIILPTNQSFKVQAEPEVGLECDLEYLDNKVTKVIPRFFMAFNDASVRNDENATKLSQKKNFSDGSKAVGLKIPIDKFSSGGVCDNYSIASFLKFDGKVQEYGESSELISYSYFYEKLINWIKDKLNTQKEHSVLEDLPEVLRESCYPSKIIIAIGATRYLELAKQRFLQRGDIVSIVVFNHKKYTLERLKEIVSMDCIPADLKDISIIRQEVR</sequence>
<evidence type="ECO:0000313" key="3">
    <source>
        <dbReference type="Proteomes" id="UP001177258"/>
    </source>
</evidence>
<dbReference type="Proteomes" id="UP001177258">
    <property type="component" value="Unassembled WGS sequence"/>
</dbReference>
<dbReference type="RefSeq" id="WP_305517311.1">
    <property type="nucleotide sequence ID" value="NZ_JAUPEV010000009.1"/>
</dbReference>
<dbReference type="InterPro" id="IPR043776">
    <property type="entry name" value="DUF5718"/>
</dbReference>
<dbReference type="Pfam" id="PF18985">
    <property type="entry name" value="DUF5718"/>
    <property type="match status" value="1"/>
</dbReference>
<organism evidence="2 3">
    <name type="scientific">Helicobacter cappadocius</name>
    <dbReference type="NCBI Taxonomy" id="3063998"/>
    <lineage>
        <taxon>Bacteria</taxon>
        <taxon>Pseudomonadati</taxon>
        <taxon>Campylobacterota</taxon>
        <taxon>Epsilonproteobacteria</taxon>
        <taxon>Campylobacterales</taxon>
        <taxon>Helicobacteraceae</taxon>
        <taxon>Helicobacter</taxon>
    </lineage>
</organism>
<dbReference type="EMBL" id="JAUYZK010000009">
    <property type="protein sequence ID" value="MDP2539391.1"/>
    <property type="molecule type" value="Genomic_DNA"/>
</dbReference>
<dbReference type="Proteomes" id="UP001240777">
    <property type="component" value="Unassembled WGS sequence"/>
</dbReference>
<accession>A0AA90TC22</accession>
<proteinExistence type="predicted"/>
<dbReference type="AlphaFoldDB" id="A0AA90TC22"/>
<reference evidence="2 4" key="1">
    <citation type="submission" date="2023-07" db="EMBL/GenBank/DDBJ databases">
        <title>Unpublished Manusciprt.</title>
        <authorList>
            <person name="Aydin F."/>
            <person name="Tarhane S."/>
            <person name="Saticioglu I.B."/>
            <person name="Karakaya E."/>
            <person name="Abay S."/>
            <person name="Guran O."/>
            <person name="Bozkurt E."/>
            <person name="Uzum N."/>
            <person name="Olgun K."/>
            <person name="Jablonski D."/>
        </authorList>
    </citation>
    <scope>NUCLEOTIDE SEQUENCE</scope>
    <source>
        <strain evidence="4">faydin-H75</strain>
        <strain evidence="2">Faydin-H76</strain>
    </source>
</reference>
<evidence type="ECO:0000313" key="4">
    <source>
        <dbReference type="Proteomes" id="UP001240777"/>
    </source>
</evidence>
<reference evidence="1 3" key="3">
    <citation type="journal article" date="2024" name="Syst. Appl. Microbiol.">
        <title>Helicobacter cappadocius sp. nov., from lizards: The first psychrotrophic Helicobacter species.</title>
        <authorList>
            <person name="Aydin F."/>
            <person name="Tarhane S."/>
            <person name="Karakaya E."/>
            <person name="Abay S."/>
            <person name="Kayman T."/>
            <person name="Guran O."/>
            <person name="Bozkurt E."/>
            <person name="Uzum N."/>
            <person name="Avci A."/>
            <person name="Olgun K."/>
            <person name="Jablonski D."/>
            <person name="Guran C."/>
            <person name="Burcin Saticioglu I."/>
        </authorList>
    </citation>
    <scope>NUCLEOTIDE SEQUENCE [LARGE SCALE GENOMIC DNA]</scope>
    <source>
        <strain evidence="1">Faydin-H75</strain>
        <strain evidence="3">faydin-H76</strain>
    </source>
</reference>
<comment type="caution">
    <text evidence="2">The sequence shown here is derived from an EMBL/GenBank/DDBJ whole genome shotgun (WGS) entry which is preliminary data.</text>
</comment>
<gene>
    <name evidence="1" type="ORF">Q5I04_06030</name>
    <name evidence="2" type="ORF">Q5I06_06355</name>
</gene>
<evidence type="ECO:0000313" key="2">
    <source>
        <dbReference type="EMBL" id="MDP2539391.1"/>
    </source>
</evidence>
<keyword evidence="4" id="KW-1185">Reference proteome</keyword>
<name>A0AA90TC22_9HELI</name>
<protein>
    <submittedName>
        <fullName evidence="2">DUF5718 family protein</fullName>
    </submittedName>
</protein>